<dbReference type="PANTHER" id="PTHR42939:SF3">
    <property type="entry name" value="ABC TRANSPORTER ATP-BINDING COMPONENT"/>
    <property type="match status" value="1"/>
</dbReference>
<feature type="region of interest" description="Disordered" evidence="4">
    <location>
        <begin position="293"/>
        <end position="318"/>
    </location>
</feature>
<keyword evidence="3 6" id="KW-0067">ATP-binding</keyword>
<organism evidence="6 7">
    <name type="scientific">Cellulomonas iranensis</name>
    <dbReference type="NCBI Taxonomy" id="76862"/>
    <lineage>
        <taxon>Bacteria</taxon>
        <taxon>Bacillati</taxon>
        <taxon>Actinomycetota</taxon>
        <taxon>Actinomycetes</taxon>
        <taxon>Micrococcales</taxon>
        <taxon>Cellulomonadaceae</taxon>
        <taxon>Cellulomonas</taxon>
    </lineage>
</organism>
<keyword evidence="7" id="KW-1185">Reference proteome</keyword>
<dbReference type="InterPro" id="IPR003439">
    <property type="entry name" value="ABC_transporter-like_ATP-bd"/>
</dbReference>
<dbReference type="EMBL" id="JAUSVM010000001">
    <property type="protein sequence ID" value="MDQ0424486.1"/>
    <property type="molecule type" value="Genomic_DNA"/>
</dbReference>
<protein>
    <submittedName>
        <fullName evidence="6">ABC-2 type transport system ATP-binding protein</fullName>
    </submittedName>
</protein>
<dbReference type="InterPro" id="IPR051782">
    <property type="entry name" value="ABC_Transporter_VariousFunc"/>
</dbReference>
<comment type="caution">
    <text evidence="6">The sequence shown here is derived from an EMBL/GenBank/DDBJ whole genome shotgun (WGS) entry which is preliminary data.</text>
</comment>
<dbReference type="Pfam" id="PF00005">
    <property type="entry name" value="ABC_tran"/>
    <property type="match status" value="1"/>
</dbReference>
<dbReference type="Gene3D" id="3.40.50.300">
    <property type="entry name" value="P-loop containing nucleotide triphosphate hydrolases"/>
    <property type="match status" value="1"/>
</dbReference>
<feature type="compositionally biased region" description="Pro residues" evidence="4">
    <location>
        <begin position="294"/>
        <end position="305"/>
    </location>
</feature>
<reference evidence="6 7" key="1">
    <citation type="submission" date="2023-07" db="EMBL/GenBank/DDBJ databases">
        <title>Sequencing the genomes of 1000 actinobacteria strains.</title>
        <authorList>
            <person name="Klenk H.-P."/>
        </authorList>
    </citation>
    <scope>NUCLEOTIDE SEQUENCE [LARGE SCALE GENOMIC DNA]</scope>
    <source>
        <strain evidence="6 7">DSM 14785</strain>
    </source>
</reference>
<sequence length="318" mass="33801">MTGPAATPAPAGAAPLALALRGVTVDLGGFALRDVDLALPTGYVMGLVGPNGAGKTTLIRTLLGMWTASAGTVEVLGHALPAPVALRQEIGIVLDRPALVEDWRLDDVATALRPFYARWDDDRFATLLRTFRLDRRARVKELSRGMTMKLQIAVALSHDARLLLLDEPTSGLDPVARDELVGILGDYLVDDARSVLFSTHITADLERIADHLTVLSGGRVVRSGTRDDVLDAYCLVRGDDDELPADGIVPLHGARHTPVGVEALVATDDVPLLGPGVLVERPTLDQIVVHLGGTPPPVDPDPPAPARRRGLLASRGWS</sequence>
<evidence type="ECO:0000259" key="5">
    <source>
        <dbReference type="PROSITE" id="PS50893"/>
    </source>
</evidence>
<feature type="domain" description="ABC transporter" evidence="5">
    <location>
        <begin position="16"/>
        <end position="242"/>
    </location>
</feature>
<evidence type="ECO:0000256" key="1">
    <source>
        <dbReference type="ARBA" id="ARBA00022448"/>
    </source>
</evidence>
<evidence type="ECO:0000256" key="3">
    <source>
        <dbReference type="ARBA" id="ARBA00022840"/>
    </source>
</evidence>
<dbReference type="CDD" id="cd03230">
    <property type="entry name" value="ABC_DR_subfamily_A"/>
    <property type="match status" value="1"/>
</dbReference>
<evidence type="ECO:0000313" key="6">
    <source>
        <dbReference type="EMBL" id="MDQ0424486.1"/>
    </source>
</evidence>
<keyword evidence="2" id="KW-0547">Nucleotide-binding</keyword>
<dbReference type="SMART" id="SM00382">
    <property type="entry name" value="AAA"/>
    <property type="match status" value="1"/>
</dbReference>
<evidence type="ECO:0000313" key="7">
    <source>
        <dbReference type="Proteomes" id="UP001240250"/>
    </source>
</evidence>
<dbReference type="InterPro" id="IPR027417">
    <property type="entry name" value="P-loop_NTPase"/>
</dbReference>
<dbReference type="SUPFAM" id="SSF52540">
    <property type="entry name" value="P-loop containing nucleoside triphosphate hydrolases"/>
    <property type="match status" value="1"/>
</dbReference>
<proteinExistence type="predicted"/>
<dbReference type="InterPro" id="IPR003593">
    <property type="entry name" value="AAA+_ATPase"/>
</dbReference>
<dbReference type="PROSITE" id="PS50893">
    <property type="entry name" value="ABC_TRANSPORTER_2"/>
    <property type="match status" value="1"/>
</dbReference>
<dbReference type="PANTHER" id="PTHR42939">
    <property type="entry name" value="ABC TRANSPORTER ATP-BINDING PROTEIN ALBC-RELATED"/>
    <property type="match status" value="1"/>
</dbReference>
<dbReference type="RefSeq" id="WP_070319694.1">
    <property type="nucleotide sequence ID" value="NZ_JAUSVM010000001.1"/>
</dbReference>
<accession>A0ABU0GGL3</accession>
<gene>
    <name evidence="6" type="ORF">JO380_000867</name>
</gene>
<dbReference type="GO" id="GO:0005524">
    <property type="term" value="F:ATP binding"/>
    <property type="evidence" value="ECO:0007669"/>
    <property type="project" value="UniProtKB-KW"/>
</dbReference>
<name>A0ABU0GGL3_9CELL</name>
<evidence type="ECO:0000256" key="4">
    <source>
        <dbReference type="SAM" id="MobiDB-lite"/>
    </source>
</evidence>
<dbReference type="Proteomes" id="UP001240250">
    <property type="component" value="Unassembled WGS sequence"/>
</dbReference>
<evidence type="ECO:0000256" key="2">
    <source>
        <dbReference type="ARBA" id="ARBA00022741"/>
    </source>
</evidence>
<keyword evidence="1" id="KW-0813">Transport</keyword>